<dbReference type="GO" id="GO:1990116">
    <property type="term" value="P:ribosome-associated ubiquitin-dependent protein catabolic process"/>
    <property type="evidence" value="ECO:0007669"/>
    <property type="project" value="TreeGrafter"/>
</dbReference>
<evidence type="ECO:0000313" key="8">
    <source>
        <dbReference type="EMBL" id="UTX43431.1"/>
    </source>
</evidence>
<dbReference type="PANTHER" id="PTHR15239:SF6">
    <property type="entry name" value="RIBOSOME QUALITY CONTROL COMPLEX SUBUNIT NEMF"/>
    <property type="match status" value="1"/>
</dbReference>
<feature type="coiled-coil region" evidence="5">
    <location>
        <begin position="275"/>
        <end position="302"/>
    </location>
</feature>
<dbReference type="AlphaFoldDB" id="A0A9Q9F9L7"/>
<feature type="domain" description="NFACT protein C-terminal" evidence="7">
    <location>
        <begin position="573"/>
        <end position="643"/>
    </location>
</feature>
<evidence type="ECO:0000313" key="9">
    <source>
        <dbReference type="Proteomes" id="UP001059546"/>
    </source>
</evidence>
<dbReference type="EMBL" id="CP075152">
    <property type="protein sequence ID" value="UTX43431.1"/>
    <property type="molecule type" value="Genomic_DNA"/>
</dbReference>
<gene>
    <name evidence="8" type="ORF">GPU96_06g11830</name>
</gene>
<dbReference type="GO" id="GO:0005737">
    <property type="term" value="C:cytoplasm"/>
    <property type="evidence" value="ECO:0007669"/>
    <property type="project" value="UniProtKB-SubCell"/>
</dbReference>
<dbReference type="InterPro" id="IPR008532">
    <property type="entry name" value="NFACT_RNA-bd"/>
</dbReference>
<evidence type="ECO:0000256" key="1">
    <source>
        <dbReference type="ARBA" id="ARBA00004496"/>
    </source>
</evidence>
<comment type="subcellular location">
    <subcellularLocation>
        <location evidence="1">Cytoplasm</location>
    </subcellularLocation>
</comment>
<name>A0A9Q9F9L7_ENCHE</name>
<dbReference type="PANTHER" id="PTHR15239">
    <property type="entry name" value="NUCLEAR EXPORT MEDIATOR FACTOR NEMF"/>
    <property type="match status" value="1"/>
</dbReference>
<reference evidence="8" key="1">
    <citation type="submission" date="2022-08" db="EMBL/GenBank/DDBJ databases">
        <title>Encephalitozoon hellem ATCC 50604 Complete Genome.</title>
        <authorList>
            <person name="Mascarenhas dos Santos A.C."/>
            <person name="Julian A.T."/>
            <person name="Pombert J.-F."/>
        </authorList>
    </citation>
    <scope>NUCLEOTIDE SEQUENCE</scope>
    <source>
        <strain evidence="8">ATCC 50604</strain>
    </source>
</reference>
<evidence type="ECO:0000256" key="2">
    <source>
        <dbReference type="ARBA" id="ARBA00008318"/>
    </source>
</evidence>
<dbReference type="Pfam" id="PF05833">
    <property type="entry name" value="NFACT_N"/>
    <property type="match status" value="1"/>
</dbReference>
<dbReference type="InterPro" id="IPR021846">
    <property type="entry name" value="NFACT-C"/>
</dbReference>
<keyword evidence="4 5" id="KW-0175">Coiled coil</keyword>
<evidence type="ECO:0000256" key="4">
    <source>
        <dbReference type="ARBA" id="ARBA00023054"/>
    </source>
</evidence>
<evidence type="ECO:0000256" key="3">
    <source>
        <dbReference type="ARBA" id="ARBA00022490"/>
    </source>
</evidence>
<organism evidence="8 9">
    <name type="scientific">Encephalitozoon hellem</name>
    <name type="common">Microsporidian parasite</name>
    <dbReference type="NCBI Taxonomy" id="27973"/>
    <lineage>
        <taxon>Eukaryota</taxon>
        <taxon>Fungi</taxon>
        <taxon>Fungi incertae sedis</taxon>
        <taxon>Microsporidia</taxon>
        <taxon>Unikaryonidae</taxon>
        <taxon>Encephalitozoon</taxon>
    </lineage>
</organism>
<dbReference type="Proteomes" id="UP001059546">
    <property type="component" value="Chromosome VI"/>
</dbReference>
<comment type="similarity">
    <text evidence="2">Belongs to the NEMF family.</text>
</comment>
<sequence>MKQRYTFLDIRATVNELRPRLVGKFIQNFYTTSQRIIYIKFSNKDILLVEPGVRIHLTQEHDMDISHFCKILRRKARRDKVVDIYQCGFDRVVVLELGRQKIVFEFFSGGNILIVEDGKISEIFRVVKDLDIVKGSEYVFNKVDFDFSIDAFIRSDLRDFLPLDELLVKKVLGELGVKIRVNPMDMKKSASNGIPIKEDVKNTFEEFMKEFKKRIEDIQGYGGVIMEKGKPSNLIPFKIDDARDFPTFNDAAEFFFQSRKKFGKNDRESKVDKVRKRQENYMKEMEQEGESYRKKAELLEANADFVNKILDIFKVVKKNKVKWTDFEKFREQENRKGNEISKAIVKTDFISHTCTIVLEGEEIQIDFEVTLFNNVSRFYQKSKKLEEKIMKTRDSLEEVLKKIAPKVETKKITRALYWFEKFHFFFSSDGVLVIGGRNAQQNEILVKKHLEPNDLYFHGDMHGSSSIIVKKPTPKTIEEAASMALCMSKCWEANVVSPVWYVYGEQVSKTAPSGEYLTKGSFMIKGKKNYVECHKIEYGLGLLFKVLKDIEEEIGDMKIDEKEDHKFVSDPSGMEIVHSMPVCGPWSVISAYKYKVRLVPGREKKGRLVQEISKRFVGQAPDEEKSYVKSISVEEYINVLFGNVRIGK</sequence>
<feature type="domain" description="NFACT RNA-binding" evidence="6">
    <location>
        <begin position="421"/>
        <end position="526"/>
    </location>
</feature>
<dbReference type="GO" id="GO:0072344">
    <property type="term" value="P:rescue of stalled ribosome"/>
    <property type="evidence" value="ECO:0007669"/>
    <property type="project" value="TreeGrafter"/>
</dbReference>
<evidence type="ECO:0000256" key="5">
    <source>
        <dbReference type="SAM" id="Coils"/>
    </source>
</evidence>
<evidence type="ECO:0000259" key="7">
    <source>
        <dbReference type="Pfam" id="PF11923"/>
    </source>
</evidence>
<accession>A0A9Q9F9L7</accession>
<dbReference type="GO" id="GO:0000049">
    <property type="term" value="F:tRNA binding"/>
    <property type="evidence" value="ECO:0007669"/>
    <property type="project" value="TreeGrafter"/>
</dbReference>
<dbReference type="GO" id="GO:0043023">
    <property type="term" value="F:ribosomal large subunit binding"/>
    <property type="evidence" value="ECO:0007669"/>
    <property type="project" value="TreeGrafter"/>
</dbReference>
<dbReference type="Gene3D" id="2.30.310.10">
    <property type="entry name" value="ibrinogen binding protein from staphylococcus aureus domain"/>
    <property type="match status" value="1"/>
</dbReference>
<dbReference type="InterPro" id="IPR051608">
    <property type="entry name" value="RQC_Subunit_NEMF"/>
</dbReference>
<dbReference type="Pfam" id="PF11923">
    <property type="entry name" value="NFACT-C"/>
    <property type="match status" value="1"/>
</dbReference>
<proteinExistence type="inferred from homology"/>
<keyword evidence="3" id="KW-0963">Cytoplasm</keyword>
<evidence type="ECO:0000259" key="6">
    <source>
        <dbReference type="Pfam" id="PF05670"/>
    </source>
</evidence>
<dbReference type="GO" id="GO:1990112">
    <property type="term" value="C:RQC complex"/>
    <property type="evidence" value="ECO:0007669"/>
    <property type="project" value="TreeGrafter"/>
</dbReference>
<protein>
    <submittedName>
        <fullName evidence="8">Nuclear export mediator factor NEMF-like protein</fullName>
    </submittedName>
</protein>
<dbReference type="Pfam" id="PF05670">
    <property type="entry name" value="NFACT-R_1"/>
    <property type="match status" value="1"/>
</dbReference>